<evidence type="ECO:0000256" key="3">
    <source>
        <dbReference type="ARBA" id="ARBA00022475"/>
    </source>
</evidence>
<dbReference type="Proteomes" id="UP000604475">
    <property type="component" value="Unassembled WGS sequence"/>
</dbReference>
<evidence type="ECO:0000256" key="1">
    <source>
        <dbReference type="ARBA" id="ARBA00004651"/>
    </source>
</evidence>
<dbReference type="GO" id="GO:0008324">
    <property type="term" value="F:monoatomic cation transmembrane transporter activity"/>
    <property type="evidence" value="ECO:0007669"/>
    <property type="project" value="InterPro"/>
</dbReference>
<keyword evidence="4 8" id="KW-0812">Transmembrane</keyword>
<keyword evidence="6 8" id="KW-0472">Membrane</keyword>
<dbReference type="PANTHER" id="PTHR34584:SF1">
    <property type="entry name" value="NA(+)_H(+) ANTIPORTER SUBUNIT E1"/>
    <property type="match status" value="1"/>
</dbReference>
<comment type="subcellular location">
    <subcellularLocation>
        <location evidence="1">Cell membrane</location>
        <topology evidence="1">Multi-pass membrane protein</topology>
    </subcellularLocation>
</comment>
<protein>
    <submittedName>
        <fullName evidence="9">Na+/H+ antiporter subunit E</fullName>
    </submittedName>
</protein>
<proteinExistence type="inferred from homology"/>
<accession>A0A937RBC1</accession>
<dbReference type="PANTHER" id="PTHR34584">
    <property type="entry name" value="NA(+)/H(+) ANTIPORTER SUBUNIT E1"/>
    <property type="match status" value="1"/>
</dbReference>
<comment type="similarity">
    <text evidence="2">Belongs to the CPA3 antiporters (TC 2.A.63) subunit E family.</text>
</comment>
<evidence type="ECO:0000256" key="6">
    <source>
        <dbReference type="ARBA" id="ARBA00023136"/>
    </source>
</evidence>
<dbReference type="AlphaFoldDB" id="A0A937RBC1"/>
<evidence type="ECO:0000256" key="5">
    <source>
        <dbReference type="ARBA" id="ARBA00022989"/>
    </source>
</evidence>
<sequence>MTAPPPAGPAAPARRARPAARGGAVRRLLAALRRAVGHPWQLAWLWLVWMLLWARLSVLTAVGGLVVAIVVLAAFPSPPPEAAAGPGRPRPARACLVAARLLAELLPASVTIARQLFRHGRATPAAIVAVPLRTSSEVVAALIADAVSLGPGAAVIHVDRERGYFYVHALTPGGQADVDAVRARVDDLQRQVIRALGHEPVGRGPAGQDSAGQGPAGPERRR</sequence>
<feature type="region of interest" description="Disordered" evidence="7">
    <location>
        <begin position="197"/>
        <end position="222"/>
    </location>
</feature>
<feature type="transmembrane region" description="Helical" evidence="8">
    <location>
        <begin position="42"/>
        <end position="75"/>
    </location>
</feature>
<dbReference type="Pfam" id="PF01899">
    <property type="entry name" value="MNHE"/>
    <property type="match status" value="1"/>
</dbReference>
<dbReference type="EMBL" id="JAEACQ010000197">
    <property type="protein sequence ID" value="MBL7628926.1"/>
    <property type="molecule type" value="Genomic_DNA"/>
</dbReference>
<dbReference type="InterPro" id="IPR002758">
    <property type="entry name" value="Cation_antiport_E"/>
</dbReference>
<keyword evidence="10" id="KW-1185">Reference proteome</keyword>
<evidence type="ECO:0000256" key="7">
    <source>
        <dbReference type="SAM" id="MobiDB-lite"/>
    </source>
</evidence>
<reference evidence="9" key="1">
    <citation type="submission" date="2020-12" db="EMBL/GenBank/DDBJ databases">
        <title>Genomic characterization of non-nitrogen-fixing Frankia strains.</title>
        <authorList>
            <person name="Carlos-Shanley C."/>
            <person name="Guerra T."/>
            <person name="Hahn D."/>
        </authorList>
    </citation>
    <scope>NUCLEOTIDE SEQUENCE</scope>
    <source>
        <strain evidence="9">CN6</strain>
    </source>
</reference>
<dbReference type="RefSeq" id="WP_203006656.1">
    <property type="nucleotide sequence ID" value="NZ_JADWYU010000137.1"/>
</dbReference>
<evidence type="ECO:0000256" key="2">
    <source>
        <dbReference type="ARBA" id="ARBA00006228"/>
    </source>
</evidence>
<evidence type="ECO:0000313" key="10">
    <source>
        <dbReference type="Proteomes" id="UP000604475"/>
    </source>
</evidence>
<evidence type="ECO:0000256" key="4">
    <source>
        <dbReference type="ARBA" id="ARBA00022692"/>
    </source>
</evidence>
<organism evidence="9 10">
    <name type="scientific">Frankia nepalensis</name>
    <dbReference type="NCBI Taxonomy" id="1836974"/>
    <lineage>
        <taxon>Bacteria</taxon>
        <taxon>Bacillati</taxon>
        <taxon>Actinomycetota</taxon>
        <taxon>Actinomycetes</taxon>
        <taxon>Frankiales</taxon>
        <taxon>Frankiaceae</taxon>
        <taxon>Frankia</taxon>
    </lineage>
</organism>
<evidence type="ECO:0000313" key="9">
    <source>
        <dbReference type="EMBL" id="MBL7628926.1"/>
    </source>
</evidence>
<evidence type="ECO:0000256" key="8">
    <source>
        <dbReference type="SAM" id="Phobius"/>
    </source>
</evidence>
<comment type="caution">
    <text evidence="9">The sequence shown here is derived from an EMBL/GenBank/DDBJ whole genome shotgun (WGS) entry which is preliminary data.</text>
</comment>
<keyword evidence="3" id="KW-1003">Cell membrane</keyword>
<keyword evidence="5 8" id="KW-1133">Transmembrane helix</keyword>
<gene>
    <name evidence="9" type="ORF">I7412_17535</name>
</gene>
<name>A0A937RBC1_9ACTN</name>
<dbReference type="GO" id="GO:0005886">
    <property type="term" value="C:plasma membrane"/>
    <property type="evidence" value="ECO:0007669"/>
    <property type="project" value="UniProtKB-SubCell"/>
</dbReference>